<comment type="subcellular location">
    <subcellularLocation>
        <location evidence="3">Chromosome</location>
    </subcellularLocation>
    <subcellularLocation>
        <location evidence="2">Nucleus</location>
    </subcellularLocation>
</comment>
<dbReference type="GO" id="GO:0030527">
    <property type="term" value="F:structural constituent of chromatin"/>
    <property type="evidence" value="ECO:0007669"/>
    <property type="project" value="InterPro"/>
</dbReference>
<name>A0A177AR18_9BILA</name>
<dbReference type="SUPFAM" id="SSF47113">
    <property type="entry name" value="Histone-fold"/>
    <property type="match status" value="1"/>
</dbReference>
<evidence type="ECO:0000256" key="3">
    <source>
        <dbReference type="ARBA" id="ARBA00004286"/>
    </source>
</evidence>
<dbReference type="GO" id="GO:0003677">
    <property type="term" value="F:DNA binding"/>
    <property type="evidence" value="ECO:0007669"/>
    <property type="project" value="UniProtKB-KW"/>
</dbReference>
<evidence type="ECO:0000256" key="1">
    <source>
        <dbReference type="ARBA" id="ARBA00002001"/>
    </source>
</evidence>
<evidence type="ECO:0000256" key="2">
    <source>
        <dbReference type="ARBA" id="ARBA00004123"/>
    </source>
</evidence>
<dbReference type="GO" id="GO:0005634">
    <property type="term" value="C:nucleus"/>
    <property type="evidence" value="ECO:0007669"/>
    <property type="project" value="UniProtKB-SubCell"/>
</dbReference>
<protein>
    <recommendedName>
        <fullName evidence="9">Histone H4</fullName>
    </recommendedName>
</protein>
<keyword evidence="5 9" id="KW-0158">Chromosome</keyword>
<proteinExistence type="inferred from homology"/>
<dbReference type="InterPro" id="IPR001951">
    <property type="entry name" value="Histone_H4"/>
</dbReference>
<evidence type="ECO:0000256" key="9">
    <source>
        <dbReference type="RuleBase" id="RU000528"/>
    </source>
</evidence>
<keyword evidence="6 9" id="KW-0238">DNA-binding</keyword>
<dbReference type="EMBL" id="LWCA01001821">
    <property type="protein sequence ID" value="OAF64456.1"/>
    <property type="molecule type" value="Genomic_DNA"/>
</dbReference>
<gene>
    <name evidence="10" type="ORF">A3Q56_07837</name>
</gene>
<dbReference type="CDD" id="cd22912">
    <property type="entry name" value="HFD_H4"/>
    <property type="match status" value="1"/>
</dbReference>
<feature type="non-terminal residue" evidence="10">
    <location>
        <position position="1"/>
    </location>
</feature>
<feature type="non-terminal residue" evidence="10">
    <location>
        <position position="70"/>
    </location>
</feature>
<dbReference type="InterPro" id="IPR009072">
    <property type="entry name" value="Histone-fold"/>
</dbReference>
<dbReference type="AlphaFoldDB" id="A0A177AR18"/>
<dbReference type="PRINTS" id="PR00623">
    <property type="entry name" value="HISTONEH4"/>
</dbReference>
<comment type="similarity">
    <text evidence="4 9">Belongs to the histone H4 family.</text>
</comment>
<dbReference type="GO" id="GO:0000786">
    <property type="term" value="C:nucleosome"/>
    <property type="evidence" value="ECO:0007669"/>
    <property type="project" value="UniProtKB-KW"/>
</dbReference>
<dbReference type="Gene3D" id="1.10.20.10">
    <property type="entry name" value="Histone, subunit A"/>
    <property type="match status" value="1"/>
</dbReference>
<comment type="function">
    <text evidence="1 9">Core component of nucleosome. Nucleosomes wrap and compact DNA into chromatin, limiting DNA accessibility to the cellular machineries which require DNA as a template. Histones thereby play a central role in transcription regulation, DNA repair, DNA replication and chromosomal stability. DNA accessibility is regulated via a complex set of post-translational modifications of histones, also called histone code, and nucleosome remodeling.</text>
</comment>
<reference evidence="10 11" key="1">
    <citation type="submission" date="2016-04" db="EMBL/GenBank/DDBJ databases">
        <title>The genome of Intoshia linei affirms orthonectids as highly simplified spiralians.</title>
        <authorList>
            <person name="Mikhailov K.V."/>
            <person name="Slusarev G.S."/>
            <person name="Nikitin M.A."/>
            <person name="Logacheva M.D."/>
            <person name="Penin A."/>
            <person name="Aleoshin V."/>
            <person name="Panchin Y.V."/>
        </authorList>
    </citation>
    <scope>NUCLEOTIDE SEQUENCE [LARGE SCALE GENOMIC DNA]</scope>
    <source>
        <strain evidence="10">Intl2013</strain>
        <tissue evidence="10">Whole animal</tissue>
    </source>
</reference>
<evidence type="ECO:0000256" key="4">
    <source>
        <dbReference type="ARBA" id="ARBA00006564"/>
    </source>
</evidence>
<dbReference type="Proteomes" id="UP000078046">
    <property type="component" value="Unassembled WGS sequence"/>
</dbReference>
<keyword evidence="11" id="KW-1185">Reference proteome</keyword>
<keyword evidence="7 9" id="KW-0539">Nucleus</keyword>
<comment type="subunit">
    <text evidence="9">The nucleosome is a histone octamer containing two molecules each of H2A, H2B, H3 and H4 assembled in one H3-H4 heterotetramer and two H2A-H2B heterodimers. The octamer wraps approximately 147 bp of DNA.</text>
</comment>
<sequence length="70" mass="8115">ENFIDNIQGITNPPIRRLALKSGVKLLEKESGWIYEEIRGRLRIFLENAIRDVVTHAEHSKRNTVTLMDV</sequence>
<organism evidence="10 11">
    <name type="scientific">Intoshia linei</name>
    <dbReference type="NCBI Taxonomy" id="1819745"/>
    <lineage>
        <taxon>Eukaryota</taxon>
        <taxon>Metazoa</taxon>
        <taxon>Spiralia</taxon>
        <taxon>Lophotrochozoa</taxon>
        <taxon>Mesozoa</taxon>
        <taxon>Orthonectida</taxon>
        <taxon>Rhopaluridae</taxon>
        <taxon>Intoshia</taxon>
    </lineage>
</organism>
<keyword evidence="8 9" id="KW-0544">Nucleosome core</keyword>
<evidence type="ECO:0000256" key="5">
    <source>
        <dbReference type="ARBA" id="ARBA00022454"/>
    </source>
</evidence>
<dbReference type="PANTHER" id="PTHR10484">
    <property type="entry name" value="HISTONE H4"/>
    <property type="match status" value="1"/>
</dbReference>
<comment type="caution">
    <text evidence="10">The sequence shown here is derived from an EMBL/GenBank/DDBJ whole genome shotgun (WGS) entry which is preliminary data.</text>
</comment>
<evidence type="ECO:0000256" key="7">
    <source>
        <dbReference type="ARBA" id="ARBA00023242"/>
    </source>
</evidence>
<evidence type="ECO:0000256" key="6">
    <source>
        <dbReference type="ARBA" id="ARBA00023125"/>
    </source>
</evidence>
<evidence type="ECO:0000313" key="10">
    <source>
        <dbReference type="EMBL" id="OAF64456.1"/>
    </source>
</evidence>
<evidence type="ECO:0000256" key="8">
    <source>
        <dbReference type="ARBA" id="ARBA00023269"/>
    </source>
</evidence>
<evidence type="ECO:0000313" key="11">
    <source>
        <dbReference type="Proteomes" id="UP000078046"/>
    </source>
</evidence>
<dbReference type="OrthoDB" id="6101876at2759"/>
<dbReference type="GO" id="GO:0046982">
    <property type="term" value="F:protein heterodimerization activity"/>
    <property type="evidence" value="ECO:0007669"/>
    <property type="project" value="InterPro"/>
</dbReference>
<dbReference type="SMART" id="SM00417">
    <property type="entry name" value="H4"/>
    <property type="match status" value="1"/>
</dbReference>
<accession>A0A177AR18</accession>